<feature type="transmembrane region" description="Helical" evidence="6">
    <location>
        <begin position="262"/>
        <end position="280"/>
    </location>
</feature>
<dbReference type="PANTHER" id="PTHR42718">
    <property type="entry name" value="MAJOR FACILITATOR SUPERFAMILY MULTIDRUG TRANSPORTER MFSC"/>
    <property type="match status" value="1"/>
</dbReference>
<feature type="transmembrane region" description="Helical" evidence="6">
    <location>
        <begin position="153"/>
        <end position="174"/>
    </location>
</feature>
<sequence length="408" mass="43870">MKNYSIRHLTLFSLICFLIGSLISAFAPSFSLLLIGRMIQGIGTGLILPMLFATSMAVFPIQKLGSAMGIAALIIMFAPAIGPTLAGILLGVGNWRLIFLSFALILIIAVICAYCFIESPFELTKQKIDRLSCLLSAFGFGGIILAFSNASEFSFASIFVIIPLIIGIVALIFYTKRQLTMTQPILNLKALKNKGFVIGTLLVMLNFGITLSSMYLLPQILQNALNIPVALTGMIMLPGGIVNAIVSFASGKLYDQLGPKKLVPLGFVITTIGCLAFGQLTTQASIVYIIACHLLLMIGIPLSMSPAQSSALQALPQGLSTDGSTIINTLQQVLGAVATAVTTCLLQLGSKQASFTQESKNYMVGAHWGFYFAFILAIMGLILAFKVQTPSYMQKKKKNYQEATIDNH</sequence>
<dbReference type="GO" id="GO:0022857">
    <property type="term" value="F:transmembrane transporter activity"/>
    <property type="evidence" value="ECO:0007669"/>
    <property type="project" value="InterPro"/>
</dbReference>
<feature type="transmembrane region" description="Helical" evidence="6">
    <location>
        <begin position="70"/>
        <end position="91"/>
    </location>
</feature>
<dbReference type="PATRIC" id="fig|1121865.3.peg.837"/>
<dbReference type="PRINTS" id="PR01036">
    <property type="entry name" value="TCRTETB"/>
</dbReference>
<accession>S1P5P5</accession>
<protein>
    <recommendedName>
        <fullName evidence="7">Major facilitator superfamily (MFS) profile domain-containing protein</fullName>
    </recommendedName>
</protein>
<feature type="transmembrane region" description="Helical" evidence="6">
    <location>
        <begin position="35"/>
        <end position="58"/>
    </location>
</feature>
<feature type="transmembrane region" description="Helical" evidence="6">
    <location>
        <begin position="97"/>
        <end position="116"/>
    </location>
</feature>
<dbReference type="Pfam" id="PF07690">
    <property type="entry name" value="MFS_1"/>
    <property type="match status" value="1"/>
</dbReference>
<name>S1P5P5_9ENTE</name>
<feature type="transmembrane region" description="Helical" evidence="6">
    <location>
        <begin position="368"/>
        <end position="387"/>
    </location>
</feature>
<evidence type="ECO:0000259" key="7">
    <source>
        <dbReference type="PROSITE" id="PS50850"/>
    </source>
</evidence>
<evidence type="ECO:0000256" key="1">
    <source>
        <dbReference type="ARBA" id="ARBA00004651"/>
    </source>
</evidence>
<feature type="transmembrane region" description="Helical" evidence="6">
    <location>
        <begin position="128"/>
        <end position="147"/>
    </location>
</feature>
<feature type="transmembrane region" description="Helical" evidence="6">
    <location>
        <begin position="229"/>
        <end position="250"/>
    </location>
</feature>
<dbReference type="eggNOG" id="COG2814">
    <property type="taxonomic scope" value="Bacteria"/>
</dbReference>
<dbReference type="Gene3D" id="1.20.1250.20">
    <property type="entry name" value="MFS general substrate transporter like domains"/>
    <property type="match status" value="1"/>
</dbReference>
<dbReference type="InterPro" id="IPR036259">
    <property type="entry name" value="MFS_trans_sf"/>
</dbReference>
<feature type="domain" description="Major facilitator superfamily (MFS) profile" evidence="7">
    <location>
        <begin position="1"/>
        <end position="392"/>
    </location>
</feature>
<dbReference type="STRING" id="1121865.OMW_00850"/>
<comment type="caution">
    <text evidence="8">The sequence shown here is derived from an EMBL/GenBank/DDBJ whole genome shotgun (WGS) entry which is preliminary data.</text>
</comment>
<feature type="transmembrane region" description="Helical" evidence="6">
    <location>
        <begin position="325"/>
        <end position="348"/>
    </location>
</feature>
<gene>
    <name evidence="8" type="ORF">I568_00356</name>
</gene>
<keyword evidence="4 6" id="KW-1133">Transmembrane helix</keyword>
<evidence type="ECO:0000313" key="8">
    <source>
        <dbReference type="EMBL" id="EOW87691.1"/>
    </source>
</evidence>
<evidence type="ECO:0000256" key="3">
    <source>
        <dbReference type="ARBA" id="ARBA00022692"/>
    </source>
</evidence>
<evidence type="ECO:0000256" key="4">
    <source>
        <dbReference type="ARBA" id="ARBA00022989"/>
    </source>
</evidence>
<reference evidence="8 9" key="1">
    <citation type="submission" date="2013-03" db="EMBL/GenBank/DDBJ databases">
        <title>The Genome Sequence of Enterococcus columbae ATCC_51263 (PacBio/Illumina hybrid assembly).</title>
        <authorList>
            <consortium name="The Broad Institute Genomics Platform"/>
            <consortium name="The Broad Institute Genome Sequencing Center for Infectious Disease"/>
            <person name="Earl A."/>
            <person name="Russ C."/>
            <person name="Gilmore M."/>
            <person name="Surin D."/>
            <person name="Walker B."/>
            <person name="Young S."/>
            <person name="Zeng Q."/>
            <person name="Gargeya S."/>
            <person name="Fitzgerald M."/>
            <person name="Haas B."/>
            <person name="Abouelleil A."/>
            <person name="Allen A.W."/>
            <person name="Alvarado L."/>
            <person name="Arachchi H.M."/>
            <person name="Berlin A.M."/>
            <person name="Chapman S.B."/>
            <person name="Gainer-Dewar J."/>
            <person name="Goldberg J."/>
            <person name="Griggs A."/>
            <person name="Gujja S."/>
            <person name="Hansen M."/>
            <person name="Howarth C."/>
            <person name="Imamovic A."/>
            <person name="Ireland A."/>
            <person name="Larimer J."/>
            <person name="McCowan C."/>
            <person name="Murphy C."/>
            <person name="Pearson M."/>
            <person name="Poon T.W."/>
            <person name="Priest M."/>
            <person name="Roberts A."/>
            <person name="Saif S."/>
            <person name="Shea T."/>
            <person name="Sisk P."/>
            <person name="Sykes S."/>
            <person name="Wortman J."/>
            <person name="Nusbaum C."/>
            <person name="Birren B."/>
        </authorList>
    </citation>
    <scope>NUCLEOTIDE SEQUENCE [LARGE SCALE GENOMIC DNA]</scope>
    <source>
        <strain evidence="8 9">ATCC 51263</strain>
    </source>
</reference>
<proteinExistence type="predicted"/>
<dbReference type="Gene3D" id="1.20.1720.10">
    <property type="entry name" value="Multidrug resistance protein D"/>
    <property type="match status" value="1"/>
</dbReference>
<evidence type="ECO:0000313" key="9">
    <source>
        <dbReference type="Proteomes" id="UP000014113"/>
    </source>
</evidence>
<dbReference type="InterPro" id="IPR011701">
    <property type="entry name" value="MFS"/>
</dbReference>
<organism evidence="8 9">
    <name type="scientific">Enterococcus columbae DSM 7374 = ATCC 51263</name>
    <dbReference type="NCBI Taxonomy" id="1121865"/>
    <lineage>
        <taxon>Bacteria</taxon>
        <taxon>Bacillati</taxon>
        <taxon>Bacillota</taxon>
        <taxon>Bacilli</taxon>
        <taxon>Lactobacillales</taxon>
        <taxon>Enterococcaceae</taxon>
        <taxon>Enterococcus</taxon>
    </lineage>
</organism>
<evidence type="ECO:0000256" key="6">
    <source>
        <dbReference type="SAM" id="Phobius"/>
    </source>
</evidence>
<dbReference type="EMBL" id="ASWJ01000002">
    <property type="protein sequence ID" value="EOW87691.1"/>
    <property type="molecule type" value="Genomic_DNA"/>
</dbReference>
<dbReference type="AlphaFoldDB" id="S1P5P5"/>
<feature type="transmembrane region" description="Helical" evidence="6">
    <location>
        <begin position="195"/>
        <end position="217"/>
    </location>
</feature>
<evidence type="ECO:0000256" key="5">
    <source>
        <dbReference type="ARBA" id="ARBA00023136"/>
    </source>
</evidence>
<dbReference type="PROSITE" id="PS50850">
    <property type="entry name" value="MFS"/>
    <property type="match status" value="1"/>
</dbReference>
<evidence type="ECO:0000256" key="2">
    <source>
        <dbReference type="ARBA" id="ARBA00022448"/>
    </source>
</evidence>
<dbReference type="OrthoDB" id="9816041at2"/>
<keyword evidence="9" id="KW-1185">Reference proteome</keyword>
<feature type="transmembrane region" description="Helical" evidence="6">
    <location>
        <begin position="286"/>
        <end position="304"/>
    </location>
</feature>
<dbReference type="GO" id="GO:0005886">
    <property type="term" value="C:plasma membrane"/>
    <property type="evidence" value="ECO:0007669"/>
    <property type="project" value="UniProtKB-SubCell"/>
</dbReference>
<keyword evidence="3 6" id="KW-0812">Transmembrane</keyword>
<comment type="subcellular location">
    <subcellularLocation>
        <location evidence="1">Cell membrane</location>
        <topology evidence="1">Multi-pass membrane protein</topology>
    </subcellularLocation>
</comment>
<dbReference type="PANTHER" id="PTHR42718:SF43">
    <property type="entry name" value="LINCOMYCIN RESISTANCE PROTEIN LMRB"/>
    <property type="match status" value="1"/>
</dbReference>
<dbReference type="Proteomes" id="UP000014113">
    <property type="component" value="Unassembled WGS sequence"/>
</dbReference>
<keyword evidence="5 6" id="KW-0472">Membrane</keyword>
<keyword evidence="2" id="KW-0813">Transport</keyword>
<dbReference type="SUPFAM" id="SSF103473">
    <property type="entry name" value="MFS general substrate transporter"/>
    <property type="match status" value="1"/>
</dbReference>
<dbReference type="InterPro" id="IPR020846">
    <property type="entry name" value="MFS_dom"/>
</dbReference>